<organism evidence="1 2">
    <name type="scientific">Tautonia plasticadhaerens</name>
    <dbReference type="NCBI Taxonomy" id="2527974"/>
    <lineage>
        <taxon>Bacteria</taxon>
        <taxon>Pseudomonadati</taxon>
        <taxon>Planctomycetota</taxon>
        <taxon>Planctomycetia</taxon>
        <taxon>Isosphaerales</taxon>
        <taxon>Isosphaeraceae</taxon>
        <taxon>Tautonia</taxon>
    </lineage>
</organism>
<accession>A0A518GVR0</accession>
<dbReference type="RefSeq" id="WP_145266895.1">
    <property type="nucleotide sequence ID" value="NZ_CP036426.1"/>
</dbReference>
<dbReference type="OrthoDB" id="212249at2"/>
<dbReference type="Gene3D" id="1.25.10.10">
    <property type="entry name" value="Leucine-rich Repeat Variant"/>
    <property type="match status" value="1"/>
</dbReference>
<dbReference type="InterPro" id="IPR011989">
    <property type="entry name" value="ARM-like"/>
</dbReference>
<gene>
    <name evidence="1" type="ORF">ElP_04840</name>
</gene>
<evidence type="ECO:0000313" key="1">
    <source>
        <dbReference type="EMBL" id="QDV32649.1"/>
    </source>
</evidence>
<dbReference type="InterPro" id="IPR016024">
    <property type="entry name" value="ARM-type_fold"/>
</dbReference>
<dbReference type="EMBL" id="CP036426">
    <property type="protein sequence ID" value="QDV32649.1"/>
    <property type="molecule type" value="Genomic_DNA"/>
</dbReference>
<reference evidence="1 2" key="1">
    <citation type="submission" date="2019-02" db="EMBL/GenBank/DDBJ databases">
        <title>Deep-cultivation of Planctomycetes and their phenomic and genomic characterization uncovers novel biology.</title>
        <authorList>
            <person name="Wiegand S."/>
            <person name="Jogler M."/>
            <person name="Boedeker C."/>
            <person name="Pinto D."/>
            <person name="Vollmers J."/>
            <person name="Rivas-Marin E."/>
            <person name="Kohn T."/>
            <person name="Peeters S.H."/>
            <person name="Heuer A."/>
            <person name="Rast P."/>
            <person name="Oberbeckmann S."/>
            <person name="Bunk B."/>
            <person name="Jeske O."/>
            <person name="Meyerdierks A."/>
            <person name="Storesund J.E."/>
            <person name="Kallscheuer N."/>
            <person name="Luecker S."/>
            <person name="Lage O.M."/>
            <person name="Pohl T."/>
            <person name="Merkel B.J."/>
            <person name="Hornburger P."/>
            <person name="Mueller R.-W."/>
            <person name="Bruemmer F."/>
            <person name="Labrenz M."/>
            <person name="Spormann A.M."/>
            <person name="Op den Camp H."/>
            <person name="Overmann J."/>
            <person name="Amann R."/>
            <person name="Jetten M.S.M."/>
            <person name="Mascher T."/>
            <person name="Medema M.H."/>
            <person name="Devos D.P."/>
            <person name="Kaster A.-K."/>
            <person name="Ovreas L."/>
            <person name="Rohde M."/>
            <person name="Galperin M.Y."/>
            <person name="Jogler C."/>
        </authorList>
    </citation>
    <scope>NUCLEOTIDE SEQUENCE [LARGE SCALE GENOMIC DNA]</scope>
    <source>
        <strain evidence="1 2">ElP</strain>
    </source>
</reference>
<dbReference type="Pfam" id="PF13646">
    <property type="entry name" value="HEAT_2"/>
    <property type="match status" value="1"/>
</dbReference>
<keyword evidence="2" id="KW-1185">Reference proteome</keyword>
<dbReference type="KEGG" id="tpla:ElP_04840"/>
<dbReference type="GO" id="GO:0016829">
    <property type="term" value="F:lyase activity"/>
    <property type="evidence" value="ECO:0007669"/>
    <property type="project" value="UniProtKB-KW"/>
</dbReference>
<proteinExistence type="predicted"/>
<keyword evidence="1" id="KW-0456">Lyase</keyword>
<sequence>MPSDRTSGGIAWVVGVAALAWAPDGARADELTIRGGGRLSGEVVPVEGMPDQVEVYTPTNPRPYRFRRDQIVQVVSQDGPLDEYLRRRAEVEPTAEAHHALGLWCEDQGLTGPALAQFELAAQSDEGHEEAQKKLGRVFFDGRWMTYDERRELQGLIQHEGRWITPEQKDDLDERARLTESQEAWGRRLDILVTKFAGGEPADRDEAAAQLGAIRDPEAVVPLVNRLGREGPELRLMLAQILGVIDDPMAAAGLVHRVVKEDDAQVRLATLNELARSQDPDVVPRLIRTLKQDDPEEVGRAASALAGLNAIEAVPRLIPVLVTPQKRVETVLVPSPPAGGGMGISAGFGQTGPAFGFGGGPSIPVLTGPAVAPGAIAFGVQAVPIYQYAAQANGFAFGGGGGVTQQAPPVPRQVVRTYAHRNVEVLAALERLTGKNYGFEVDVWNRWLRNEFRLPVPEDRPDRLVPQP</sequence>
<dbReference type="Proteomes" id="UP000317835">
    <property type="component" value="Chromosome"/>
</dbReference>
<dbReference type="SUPFAM" id="SSF48371">
    <property type="entry name" value="ARM repeat"/>
    <property type="match status" value="1"/>
</dbReference>
<dbReference type="SMART" id="SM00567">
    <property type="entry name" value="EZ_HEAT"/>
    <property type="match status" value="4"/>
</dbReference>
<dbReference type="AlphaFoldDB" id="A0A518GVR0"/>
<evidence type="ECO:0000313" key="2">
    <source>
        <dbReference type="Proteomes" id="UP000317835"/>
    </source>
</evidence>
<protein>
    <submittedName>
        <fullName evidence="1">PBS lyase HEAT-like repeat protein</fullName>
    </submittedName>
</protein>
<name>A0A518GVR0_9BACT</name>
<dbReference type="InterPro" id="IPR004155">
    <property type="entry name" value="PBS_lyase_HEAT"/>
</dbReference>